<dbReference type="GO" id="GO:0003796">
    <property type="term" value="F:lysozyme activity"/>
    <property type="evidence" value="ECO:0007669"/>
    <property type="project" value="UniProtKB-EC"/>
</dbReference>
<dbReference type="PANTHER" id="PTHR11407:SF63">
    <property type="entry name" value="LYSOZYME C"/>
    <property type="match status" value="1"/>
</dbReference>
<dbReference type="GO" id="GO:0031640">
    <property type="term" value="P:killing of cells of another organism"/>
    <property type="evidence" value="ECO:0007669"/>
    <property type="project" value="UniProtKB-KW"/>
</dbReference>
<evidence type="ECO:0000313" key="6">
    <source>
        <dbReference type="Proteomes" id="UP000694421"/>
    </source>
</evidence>
<dbReference type="Proteomes" id="UP000694421">
    <property type="component" value="Unplaced"/>
</dbReference>
<dbReference type="EC" id="3.2.1.17" evidence="1"/>
<evidence type="ECO:0000256" key="4">
    <source>
        <dbReference type="SAM" id="SignalP"/>
    </source>
</evidence>
<organism evidence="5 6">
    <name type="scientific">Salvator merianae</name>
    <name type="common">Argentine black and white tegu</name>
    <name type="synonym">Tupinambis merianae</name>
    <dbReference type="NCBI Taxonomy" id="96440"/>
    <lineage>
        <taxon>Eukaryota</taxon>
        <taxon>Metazoa</taxon>
        <taxon>Chordata</taxon>
        <taxon>Craniata</taxon>
        <taxon>Vertebrata</taxon>
        <taxon>Euteleostomi</taxon>
        <taxon>Lepidosauria</taxon>
        <taxon>Squamata</taxon>
        <taxon>Bifurcata</taxon>
        <taxon>Unidentata</taxon>
        <taxon>Episquamata</taxon>
        <taxon>Laterata</taxon>
        <taxon>Teiioidea</taxon>
        <taxon>Teiidae</taxon>
        <taxon>Salvator</taxon>
    </lineage>
</organism>
<dbReference type="PROSITE" id="PS51348">
    <property type="entry name" value="GLYCOSYL_HYDROL_F22_2"/>
    <property type="match status" value="1"/>
</dbReference>
<dbReference type="GO" id="GO:0042742">
    <property type="term" value="P:defense response to bacterium"/>
    <property type="evidence" value="ECO:0007669"/>
    <property type="project" value="UniProtKB-KW"/>
</dbReference>
<dbReference type="GeneTree" id="ENSGT01040000241977"/>
<reference evidence="5" key="1">
    <citation type="submission" date="2025-08" db="UniProtKB">
        <authorList>
            <consortium name="Ensembl"/>
        </authorList>
    </citation>
    <scope>IDENTIFICATION</scope>
</reference>
<name>A0A8D0BDQ6_SALMN</name>
<dbReference type="Gene3D" id="1.10.530.10">
    <property type="match status" value="1"/>
</dbReference>
<protein>
    <recommendedName>
        <fullName evidence="1">lysozyme</fullName>
        <ecNumber evidence="1">3.2.1.17</ecNumber>
    </recommendedName>
</protein>
<evidence type="ECO:0000256" key="3">
    <source>
        <dbReference type="ARBA" id="ARBA00023157"/>
    </source>
</evidence>
<evidence type="ECO:0000256" key="1">
    <source>
        <dbReference type="ARBA" id="ARBA00012732"/>
    </source>
</evidence>
<feature type="signal peptide" evidence="4">
    <location>
        <begin position="1"/>
        <end position="18"/>
    </location>
</feature>
<feature type="chain" id="PRO_5033992521" description="lysozyme" evidence="4">
    <location>
        <begin position="19"/>
        <end position="106"/>
    </location>
</feature>
<proteinExistence type="predicted"/>
<sequence length="106" mass="11945">MNAIAFAFLCLSTITNEARKVRICDLYYTLKLSGLDPFKGIYSEQYVCAADKSSQLNTLYYENIDGIPRYGIFQLSGLEWCNNGRHASQNKCKTSCDSESLSVFNC</sequence>
<evidence type="ECO:0000313" key="5">
    <source>
        <dbReference type="Ensembl" id="ENSSMRP00000006345.1"/>
    </source>
</evidence>
<keyword evidence="3" id="KW-1015">Disulfide bond</keyword>
<dbReference type="Pfam" id="PF00062">
    <property type="entry name" value="Lys"/>
    <property type="match status" value="1"/>
</dbReference>
<dbReference type="SUPFAM" id="SSF53955">
    <property type="entry name" value="Lysozyme-like"/>
    <property type="match status" value="1"/>
</dbReference>
<keyword evidence="2" id="KW-0929">Antimicrobial</keyword>
<dbReference type="AlphaFoldDB" id="A0A8D0BDQ6"/>
<accession>A0A8D0BDQ6</accession>
<dbReference type="InterPro" id="IPR023346">
    <property type="entry name" value="Lysozyme-like_dom_sf"/>
</dbReference>
<keyword evidence="6" id="KW-1185">Reference proteome</keyword>
<keyword evidence="4" id="KW-0732">Signal</keyword>
<dbReference type="InterPro" id="IPR001916">
    <property type="entry name" value="Glyco_hydro_22"/>
</dbReference>
<dbReference type="Ensembl" id="ENSSMRT00000007442.1">
    <property type="protein sequence ID" value="ENSSMRP00000006345.1"/>
    <property type="gene ID" value="ENSSMRG00000005141.1"/>
</dbReference>
<reference evidence="5" key="2">
    <citation type="submission" date="2025-09" db="UniProtKB">
        <authorList>
            <consortium name="Ensembl"/>
        </authorList>
    </citation>
    <scope>IDENTIFICATION</scope>
</reference>
<evidence type="ECO:0000256" key="2">
    <source>
        <dbReference type="ARBA" id="ARBA00022638"/>
    </source>
</evidence>
<dbReference type="PANTHER" id="PTHR11407">
    <property type="entry name" value="LYSOZYME C"/>
    <property type="match status" value="1"/>
</dbReference>
<keyword evidence="2" id="KW-0081">Bacteriolytic enzyme</keyword>